<dbReference type="PROSITE" id="PS50088">
    <property type="entry name" value="ANK_REPEAT"/>
    <property type="match status" value="2"/>
</dbReference>
<dbReference type="SMART" id="SM00248">
    <property type="entry name" value="ANK"/>
    <property type="match status" value="5"/>
</dbReference>
<reference evidence="5" key="1">
    <citation type="journal article" date="2015" name="PLoS Genet.">
        <title>The dynamic genome and transcriptome of the human fungal pathogen Blastomyces and close relative Emmonsia.</title>
        <authorList>
            <person name="Munoz J.F."/>
            <person name="Gauthier G.M."/>
            <person name="Desjardins C.A."/>
            <person name="Gallo J.E."/>
            <person name="Holder J."/>
            <person name="Sullivan T.D."/>
            <person name="Marty A.J."/>
            <person name="Carmen J.C."/>
            <person name="Chen Z."/>
            <person name="Ding L."/>
            <person name="Gujja S."/>
            <person name="Magrini V."/>
            <person name="Misas E."/>
            <person name="Mitreva M."/>
            <person name="Priest M."/>
            <person name="Saif S."/>
            <person name="Whiston E.A."/>
            <person name="Young S."/>
            <person name="Zeng Q."/>
            <person name="Goldman W.E."/>
            <person name="Mardis E.R."/>
            <person name="Taylor J.W."/>
            <person name="McEwen J.G."/>
            <person name="Clay O.K."/>
            <person name="Klein B.S."/>
            <person name="Cuomo C.A."/>
        </authorList>
    </citation>
    <scope>NUCLEOTIDE SEQUENCE [LARGE SCALE GENOMIC DNA]</scope>
    <source>
        <strain evidence="5">UAMH 139</strain>
    </source>
</reference>
<evidence type="ECO:0000256" key="3">
    <source>
        <dbReference type="PROSITE-ProRule" id="PRU00023"/>
    </source>
</evidence>
<dbReference type="InterPro" id="IPR051165">
    <property type="entry name" value="Multifunctional_ANK_Repeat"/>
</dbReference>
<dbReference type="STRING" id="2060906.A0A0H1BXE8"/>
<dbReference type="PROSITE" id="PS50297">
    <property type="entry name" value="ANK_REP_REGION"/>
    <property type="match status" value="1"/>
</dbReference>
<gene>
    <name evidence="4" type="ORF">EMPG_11344</name>
</gene>
<keyword evidence="2 3" id="KW-0040">ANK repeat</keyword>
<dbReference type="PANTHER" id="PTHR24123:SF33">
    <property type="entry name" value="PROTEIN HOS4"/>
    <property type="match status" value="1"/>
</dbReference>
<dbReference type="SUPFAM" id="SSF48403">
    <property type="entry name" value="Ankyrin repeat"/>
    <property type="match status" value="1"/>
</dbReference>
<keyword evidence="5" id="KW-1185">Reference proteome</keyword>
<evidence type="ECO:0000256" key="1">
    <source>
        <dbReference type="ARBA" id="ARBA00022737"/>
    </source>
</evidence>
<feature type="repeat" description="ANK" evidence="3">
    <location>
        <begin position="273"/>
        <end position="297"/>
    </location>
</feature>
<proteinExistence type="predicted"/>
<dbReference type="Gene3D" id="1.25.40.20">
    <property type="entry name" value="Ankyrin repeat-containing domain"/>
    <property type="match status" value="1"/>
</dbReference>
<dbReference type="InterPro" id="IPR002110">
    <property type="entry name" value="Ankyrin_rpt"/>
</dbReference>
<evidence type="ECO:0000313" key="4">
    <source>
        <dbReference type="EMBL" id="KLJ13741.1"/>
    </source>
</evidence>
<dbReference type="InterPro" id="IPR036770">
    <property type="entry name" value="Ankyrin_rpt-contain_sf"/>
</dbReference>
<dbReference type="Pfam" id="PF12796">
    <property type="entry name" value="Ank_2"/>
    <property type="match status" value="2"/>
</dbReference>
<dbReference type="EMBL" id="LDEV01000066">
    <property type="protein sequence ID" value="KLJ13741.1"/>
    <property type="molecule type" value="Genomic_DNA"/>
</dbReference>
<feature type="repeat" description="ANK" evidence="3">
    <location>
        <begin position="172"/>
        <end position="204"/>
    </location>
</feature>
<accession>A0A0H1BXE8</accession>
<evidence type="ECO:0000256" key="2">
    <source>
        <dbReference type="ARBA" id="ARBA00023043"/>
    </source>
</evidence>
<sequence length="340" mass="38170">MPGTPYLPNEIWWLIFQKALDSIRFEGMCADTAHEFEHEEDILLLRALLGLRYVCRSFEAHVLSVFVARVMSDTSPGLFYFLQLYPTFMIRVTIELSLKDSFLGSCALVDAARSTADYMVANLPHDNQKSQDALRKSYMKSLYGAAFIHLTDSRMSRKLRLRCKRSYPPEGALNKALVAAAYEDDVDLIKMLLAKGANVDHEDIFFGNALYTAVFLKNFEATAHLLENGATLAYCDMLGKTALHIAAIKGYTDSVQRILNRAPPAVVHCVDHEHRSPLSMAAELGHVEIVRLLLQQGNAYPHTPDSKNVTPLEFAATKRHYDVMELLQFGPEETTILNGN</sequence>
<keyword evidence="1" id="KW-0677">Repeat</keyword>
<dbReference type="PANTHER" id="PTHR24123">
    <property type="entry name" value="ANKYRIN REPEAT-CONTAINING"/>
    <property type="match status" value="1"/>
</dbReference>
<organism evidence="4 5">
    <name type="scientific">Blastomyces silverae</name>
    <dbReference type="NCBI Taxonomy" id="2060906"/>
    <lineage>
        <taxon>Eukaryota</taxon>
        <taxon>Fungi</taxon>
        <taxon>Dikarya</taxon>
        <taxon>Ascomycota</taxon>
        <taxon>Pezizomycotina</taxon>
        <taxon>Eurotiomycetes</taxon>
        <taxon>Eurotiomycetidae</taxon>
        <taxon>Onygenales</taxon>
        <taxon>Ajellomycetaceae</taxon>
        <taxon>Blastomyces</taxon>
    </lineage>
</organism>
<comment type="caution">
    <text evidence="4">The sequence shown here is derived from an EMBL/GenBank/DDBJ whole genome shotgun (WGS) entry which is preliminary data.</text>
</comment>
<dbReference type="AlphaFoldDB" id="A0A0H1BXE8"/>
<dbReference type="OrthoDB" id="4186266at2759"/>
<name>A0A0H1BXE8_9EURO</name>
<protein>
    <submittedName>
        <fullName evidence="4">Uncharacterized protein</fullName>
    </submittedName>
</protein>
<dbReference type="Proteomes" id="UP000053573">
    <property type="component" value="Unassembled WGS sequence"/>
</dbReference>
<evidence type="ECO:0000313" key="5">
    <source>
        <dbReference type="Proteomes" id="UP000053573"/>
    </source>
</evidence>